<dbReference type="AlphaFoldDB" id="A0A3P7XET0"/>
<gene>
    <name evidence="1" type="ORF">HPLM_LOCUS15874</name>
</gene>
<organism evidence="1 2">
    <name type="scientific">Haemonchus placei</name>
    <name type="common">Barber's pole worm</name>
    <dbReference type="NCBI Taxonomy" id="6290"/>
    <lineage>
        <taxon>Eukaryota</taxon>
        <taxon>Metazoa</taxon>
        <taxon>Ecdysozoa</taxon>
        <taxon>Nematoda</taxon>
        <taxon>Chromadorea</taxon>
        <taxon>Rhabditida</taxon>
        <taxon>Rhabditina</taxon>
        <taxon>Rhabditomorpha</taxon>
        <taxon>Strongyloidea</taxon>
        <taxon>Trichostrongylidae</taxon>
        <taxon>Haemonchus</taxon>
    </lineage>
</organism>
<reference evidence="1 2" key="1">
    <citation type="submission" date="2018-11" db="EMBL/GenBank/DDBJ databases">
        <authorList>
            <consortium name="Pathogen Informatics"/>
        </authorList>
    </citation>
    <scope>NUCLEOTIDE SEQUENCE [LARGE SCALE GENOMIC DNA]</scope>
    <source>
        <strain evidence="1 2">MHpl1</strain>
    </source>
</reference>
<evidence type="ECO:0000313" key="1">
    <source>
        <dbReference type="EMBL" id="VDO58137.1"/>
    </source>
</evidence>
<evidence type="ECO:0000313" key="2">
    <source>
        <dbReference type="Proteomes" id="UP000268014"/>
    </source>
</evidence>
<keyword evidence="2" id="KW-1185">Reference proteome</keyword>
<dbReference type="EMBL" id="UZAF01019167">
    <property type="protein sequence ID" value="VDO58137.1"/>
    <property type="molecule type" value="Genomic_DNA"/>
</dbReference>
<protein>
    <submittedName>
        <fullName evidence="1">Uncharacterized protein</fullName>
    </submittedName>
</protein>
<name>A0A3P7XET0_HAEPC</name>
<dbReference type="Proteomes" id="UP000268014">
    <property type="component" value="Unassembled WGS sequence"/>
</dbReference>
<proteinExistence type="predicted"/>
<accession>A0A3P7XET0</accession>
<sequence>MVEYDRVDEEQAKSQLAVGRTDHSAHIVCRYARLISLKTLTTD</sequence>